<keyword evidence="5" id="KW-0969">Cilium</keyword>
<organism evidence="5 6">
    <name type="scientific">Salirhabdus euzebyi</name>
    <dbReference type="NCBI Taxonomy" id="394506"/>
    <lineage>
        <taxon>Bacteria</taxon>
        <taxon>Bacillati</taxon>
        <taxon>Bacillota</taxon>
        <taxon>Bacilli</taxon>
        <taxon>Bacillales</taxon>
        <taxon>Bacillaceae</taxon>
        <taxon>Salirhabdus</taxon>
    </lineage>
</organism>
<dbReference type="SUPFAM" id="SSF141457">
    <property type="entry name" value="BH3618-like"/>
    <property type="match status" value="1"/>
</dbReference>
<sequence>MKINTLYFGEVEVKEEELLTFEKGIPGFNKEKNFVLLDIPENPTFQVMQSIETEELAFVVTNPYLFYNNYEFDLDQTTIELLEVEKPEDVLVKTIVTMQSPFESSTLNLQAPVVCNIKNKKAKQLVLNNSPYMTRHPLSVESEAKVHASANKKNR</sequence>
<keyword evidence="5" id="KW-0966">Cell projection</keyword>
<accession>A0A841Q5E2</accession>
<dbReference type="Pfam" id="PF02623">
    <property type="entry name" value="FliW"/>
    <property type="match status" value="1"/>
</dbReference>
<reference evidence="5 6" key="1">
    <citation type="submission" date="2020-08" db="EMBL/GenBank/DDBJ databases">
        <title>Genomic Encyclopedia of Type Strains, Phase IV (KMG-IV): sequencing the most valuable type-strain genomes for metagenomic binning, comparative biology and taxonomic classification.</title>
        <authorList>
            <person name="Goeker M."/>
        </authorList>
    </citation>
    <scope>NUCLEOTIDE SEQUENCE [LARGE SCALE GENOMIC DNA]</scope>
    <source>
        <strain evidence="5 6">DSM 19612</strain>
    </source>
</reference>
<dbReference type="GO" id="GO:0006417">
    <property type="term" value="P:regulation of translation"/>
    <property type="evidence" value="ECO:0007669"/>
    <property type="project" value="UniProtKB-KW"/>
</dbReference>
<dbReference type="PANTHER" id="PTHR39190">
    <property type="entry name" value="FLAGELLAR ASSEMBLY FACTOR FLIW"/>
    <property type="match status" value="1"/>
</dbReference>
<comment type="similarity">
    <text evidence="4">Belongs to the FliW family.</text>
</comment>
<evidence type="ECO:0000313" key="6">
    <source>
        <dbReference type="Proteomes" id="UP000581688"/>
    </source>
</evidence>
<evidence type="ECO:0000256" key="1">
    <source>
        <dbReference type="ARBA" id="ARBA00022490"/>
    </source>
</evidence>
<dbReference type="InterPro" id="IPR024046">
    <property type="entry name" value="Flagellar_assmbl_FliW_dom_sf"/>
</dbReference>
<proteinExistence type="inferred from homology"/>
<evidence type="ECO:0000313" key="5">
    <source>
        <dbReference type="EMBL" id="MBB6453626.1"/>
    </source>
</evidence>
<dbReference type="HAMAP" id="MF_01185">
    <property type="entry name" value="FliW"/>
    <property type="match status" value="1"/>
</dbReference>
<keyword evidence="1 4" id="KW-0963">Cytoplasm</keyword>
<evidence type="ECO:0000256" key="2">
    <source>
        <dbReference type="ARBA" id="ARBA00022795"/>
    </source>
</evidence>
<name>A0A841Q5E2_9BACI</name>
<evidence type="ECO:0000256" key="4">
    <source>
        <dbReference type="HAMAP-Rule" id="MF_01185"/>
    </source>
</evidence>
<dbReference type="Proteomes" id="UP000581688">
    <property type="component" value="Unassembled WGS sequence"/>
</dbReference>
<dbReference type="InterPro" id="IPR003775">
    <property type="entry name" value="Flagellar_assembly_factor_FliW"/>
</dbReference>
<comment type="caution">
    <text evidence="5">The sequence shown here is derived from an EMBL/GenBank/DDBJ whole genome shotgun (WGS) entry which is preliminary data.</text>
</comment>
<comment type="subcellular location">
    <subcellularLocation>
        <location evidence="4">Cytoplasm</location>
    </subcellularLocation>
</comment>
<gene>
    <name evidence="4" type="primary">fliW</name>
    <name evidence="5" type="ORF">HNQ94_002075</name>
</gene>
<dbReference type="AlphaFoldDB" id="A0A841Q5E2"/>
<keyword evidence="2 4" id="KW-1005">Bacterial flagellum biogenesis</keyword>
<keyword evidence="3 4" id="KW-0810">Translation regulation</keyword>
<dbReference type="PANTHER" id="PTHR39190:SF1">
    <property type="entry name" value="FLAGELLAR ASSEMBLY FACTOR FLIW"/>
    <property type="match status" value="1"/>
</dbReference>
<keyword evidence="5" id="KW-0282">Flagellum</keyword>
<dbReference type="RefSeq" id="WP_174496026.1">
    <property type="nucleotide sequence ID" value="NZ_CADDWK010000005.1"/>
</dbReference>
<dbReference type="EMBL" id="JACHGH010000005">
    <property type="protein sequence ID" value="MBB6453626.1"/>
    <property type="molecule type" value="Genomic_DNA"/>
</dbReference>
<protein>
    <recommendedName>
        <fullName evidence="4">Flagellar assembly factor FliW</fullName>
    </recommendedName>
</protein>
<keyword evidence="4" id="KW-0143">Chaperone</keyword>
<comment type="function">
    <text evidence="4">Acts as an anti-CsrA protein, binds CsrA and prevents it from repressing translation of its target genes, one of which is flagellin. Binds to flagellin and participates in the assembly of the flagellum.</text>
</comment>
<dbReference type="GO" id="GO:0044780">
    <property type="term" value="P:bacterial-type flagellum assembly"/>
    <property type="evidence" value="ECO:0007669"/>
    <property type="project" value="UniProtKB-UniRule"/>
</dbReference>
<keyword evidence="6" id="KW-1185">Reference proteome</keyword>
<dbReference type="NCBIfam" id="NF009793">
    <property type="entry name" value="PRK13285.1-1"/>
    <property type="match status" value="1"/>
</dbReference>
<dbReference type="GO" id="GO:0005737">
    <property type="term" value="C:cytoplasm"/>
    <property type="evidence" value="ECO:0007669"/>
    <property type="project" value="UniProtKB-SubCell"/>
</dbReference>
<comment type="subunit">
    <text evidence="4">Interacts with translational regulator CsrA and flagellin(s).</text>
</comment>
<dbReference type="Gene3D" id="2.30.290.10">
    <property type="entry name" value="BH3618-like"/>
    <property type="match status" value="1"/>
</dbReference>
<evidence type="ECO:0000256" key="3">
    <source>
        <dbReference type="ARBA" id="ARBA00022845"/>
    </source>
</evidence>